<dbReference type="Pfam" id="PF20446">
    <property type="entry name" value="ABC_N"/>
    <property type="match status" value="1"/>
</dbReference>
<organism evidence="4 5">
    <name type="scientific">Arachnia propionica</name>
    <dbReference type="NCBI Taxonomy" id="1750"/>
    <lineage>
        <taxon>Bacteria</taxon>
        <taxon>Bacillati</taxon>
        <taxon>Actinomycetota</taxon>
        <taxon>Actinomycetes</taxon>
        <taxon>Propionibacteriales</taxon>
        <taxon>Propionibacteriaceae</taxon>
        <taxon>Arachnia</taxon>
    </lineage>
</organism>
<dbReference type="Pfam" id="PF09818">
    <property type="entry name" value="ABC_ATPase"/>
    <property type="match status" value="1"/>
</dbReference>
<dbReference type="InterPro" id="IPR046834">
    <property type="entry name" value="ABC_ATPase_C"/>
</dbReference>
<accession>A0A3P1T4R0</accession>
<sequence>MLRGENQRAKGLFPTLLRCSQPSQPRCRRSTVRDPNTLSRTLDRIDGHGYPSYRQLRGQHRIGSLTLTVDHVAADPYAPPSRIRLILDREVAGIPDDLTHDPAGRVATSDFLTRTFAEVARRTVPRPTGTGNSGLVHIGTPGQEVLERTSVLIADDRVEARIDVGLPAFGRRIDGRGAGRLLIDVLPRIAEQSLVHANLGQQALRDHVVLHRDQDHLQGLLAERGLVAFVGDGAILPRRSGDSDLPLAHRAVPFVSPDSLRVSFDLPSGRRVTGMGIPEGVSVIVGGGYHGKSTLLRALERGVHPHIAGDGREWVITRADAVTIRAEDERAVTGVDISPFITNLPTGVDTRVFSTTTASGSTSQAANLVEALEAGTSTLLIDEDTSATNFMIRDDRMRQLIPASREPITPFVERIRPLLTEKGVSTVLVAGGSGAFFGVADHVIALHAYEVSDVTAEAHRIAGTPPGDSARVFTGSPPRLLTRGSLTPSRKGRAARARGRGAIQFGDEMIDLTAVAQLVDAAQTEAIAHALDRIVDLVSSREMSLAEVVVEIGRRIDEHGLDWLSPFQGHPGHLARPRRHDIHAAVNRYRRLRLGRGHSDPIS</sequence>
<evidence type="ECO:0000313" key="4">
    <source>
        <dbReference type="EMBL" id="RRD04340.1"/>
    </source>
</evidence>
<feature type="domain" description="ATPase of the ABC class N-terminal" evidence="2">
    <location>
        <begin position="37"/>
        <end position="196"/>
    </location>
</feature>
<protein>
    <submittedName>
        <fullName evidence="4">ATPase</fullName>
    </submittedName>
</protein>
<feature type="domain" description="ATPase of the ABC class C-terminal" evidence="1">
    <location>
        <begin position="201"/>
        <end position="465"/>
    </location>
</feature>
<evidence type="ECO:0000313" key="5">
    <source>
        <dbReference type="Proteomes" id="UP000280819"/>
    </source>
</evidence>
<evidence type="ECO:0000259" key="2">
    <source>
        <dbReference type="Pfam" id="PF20446"/>
    </source>
</evidence>
<evidence type="ECO:0000259" key="3">
    <source>
        <dbReference type="Pfam" id="PF21117"/>
    </source>
</evidence>
<evidence type="ECO:0000259" key="1">
    <source>
        <dbReference type="Pfam" id="PF09818"/>
    </source>
</evidence>
<dbReference type="AlphaFoldDB" id="A0A3P1T4R0"/>
<name>A0A3P1T4R0_9ACTN</name>
<dbReference type="SUPFAM" id="SSF52540">
    <property type="entry name" value="P-loop containing nucleoside triphosphate hydrolases"/>
    <property type="match status" value="1"/>
</dbReference>
<dbReference type="OrthoDB" id="9809999at2"/>
<gene>
    <name evidence="4" type="ORF">EII34_10565</name>
</gene>
<dbReference type="InterPro" id="IPR019195">
    <property type="entry name" value="ABC_ATPase_put"/>
</dbReference>
<dbReference type="PANTHER" id="PTHR38149:SF1">
    <property type="entry name" value="ATPASE"/>
    <property type="match status" value="1"/>
</dbReference>
<dbReference type="PANTHER" id="PTHR38149">
    <property type="entry name" value="ATPASE"/>
    <property type="match status" value="1"/>
</dbReference>
<feature type="domain" description="MRB1590-like C-terminal" evidence="3">
    <location>
        <begin position="496"/>
        <end position="594"/>
    </location>
</feature>
<dbReference type="Proteomes" id="UP000280819">
    <property type="component" value="Unassembled WGS sequence"/>
</dbReference>
<comment type="caution">
    <text evidence="4">The sequence shown here is derived from an EMBL/GenBank/DDBJ whole genome shotgun (WGS) entry which is preliminary data.</text>
</comment>
<dbReference type="InterPro" id="IPR027417">
    <property type="entry name" value="P-loop_NTPase"/>
</dbReference>
<proteinExistence type="predicted"/>
<dbReference type="InterPro" id="IPR046833">
    <property type="entry name" value="ABC_N"/>
</dbReference>
<dbReference type="EMBL" id="RQZG01000012">
    <property type="protein sequence ID" value="RRD04340.1"/>
    <property type="molecule type" value="Genomic_DNA"/>
</dbReference>
<reference evidence="4 5" key="1">
    <citation type="submission" date="2018-11" db="EMBL/GenBank/DDBJ databases">
        <title>Genomes From Bacteria Associated with the Canine Oral Cavity: a Test Case for Automated Genome-Based Taxonomic Assignment.</title>
        <authorList>
            <person name="Coil D.A."/>
            <person name="Jospin G."/>
            <person name="Darling A.E."/>
            <person name="Wallis C."/>
            <person name="Davis I.J."/>
            <person name="Harris S."/>
            <person name="Eisen J.A."/>
            <person name="Holcombe L.J."/>
            <person name="O'Flynn C."/>
        </authorList>
    </citation>
    <scope>NUCLEOTIDE SEQUENCE [LARGE SCALE GENOMIC DNA]</scope>
    <source>
        <strain evidence="4 5">OH887_COT-365</strain>
    </source>
</reference>
<dbReference type="InterPro" id="IPR049069">
    <property type="entry name" value="MRB1590-like_C"/>
</dbReference>
<dbReference type="Pfam" id="PF21117">
    <property type="entry name" value="MRB1590_C"/>
    <property type="match status" value="1"/>
</dbReference>